<evidence type="ECO:0000259" key="4">
    <source>
        <dbReference type="Pfam" id="PF15035"/>
    </source>
</evidence>
<sequence length="449" mass="52608">MADDNIPESSVRLEEVFSHDDDDDGDDNRITSIHSRTQDNLLSNINTLPLTPSRSPLTFSNQISNRNQMATTNPSQLVDENRFLNDELNRVETMLNLSRAEKDELSIRYNALSDRLEQSLRAQGFDIATDMNSGDSEGHILVQQNIDLRRKLEEEHQNYKRKLSNYQEGQQKQAQLVQKLQQKVLQYKNRCTELEIIMEQHKEDMERLRLSSSNHVLLSSKSTMMNDSRTRENDDEQDESTITLETEKQKTNNLVQLNTVLRDQIDQAHLANQQLTEDLRRTTAELKQIRDEFNQKSRDWKEEERVFNQYYNKEHNLMYELWRDIVSFRKQFTELKGTTERDLTRVRNDLSQTGRSLTSACFGFLTATKTAESQGQAAIERERSDRANLESQIREKTREISDLQQKSQELLQFNEKLRLQLTEKEGTIATLTRAQQQTMVSFRIFFSKN</sequence>
<gene>
    <name evidence="5" type="ORF">QVE165_LOCUS8147</name>
</gene>
<dbReference type="InterPro" id="IPR055167">
    <property type="entry name" value="Rootletin-like_CC"/>
</dbReference>
<organism evidence="5 6">
    <name type="scientific">Adineta steineri</name>
    <dbReference type="NCBI Taxonomy" id="433720"/>
    <lineage>
        <taxon>Eukaryota</taxon>
        <taxon>Metazoa</taxon>
        <taxon>Spiralia</taxon>
        <taxon>Gnathifera</taxon>
        <taxon>Rotifera</taxon>
        <taxon>Eurotatoria</taxon>
        <taxon>Bdelloidea</taxon>
        <taxon>Adinetida</taxon>
        <taxon>Adinetidae</taxon>
        <taxon>Adineta</taxon>
    </lineage>
</organism>
<feature type="coiled-coil region" evidence="2">
    <location>
        <begin position="265"/>
        <end position="299"/>
    </location>
</feature>
<reference evidence="5" key="1">
    <citation type="submission" date="2021-02" db="EMBL/GenBank/DDBJ databases">
        <authorList>
            <person name="Nowell W R."/>
        </authorList>
    </citation>
    <scope>NUCLEOTIDE SEQUENCE</scope>
</reference>
<protein>
    <recommendedName>
        <fullName evidence="4">Rootletin-like coiled-coil domain-containing protein</fullName>
    </recommendedName>
</protein>
<name>A0A813XT37_9BILA</name>
<proteinExistence type="predicted"/>
<keyword evidence="6" id="KW-1185">Reference proteome</keyword>
<dbReference type="EMBL" id="CAJNOM010000036">
    <property type="protein sequence ID" value="CAF0875908.1"/>
    <property type="molecule type" value="Genomic_DNA"/>
</dbReference>
<dbReference type="Proteomes" id="UP000663832">
    <property type="component" value="Unassembled WGS sequence"/>
</dbReference>
<feature type="coiled-coil region" evidence="2">
    <location>
        <begin position="102"/>
        <end position="211"/>
    </location>
</feature>
<evidence type="ECO:0000256" key="2">
    <source>
        <dbReference type="SAM" id="Coils"/>
    </source>
</evidence>
<keyword evidence="1 2" id="KW-0175">Coiled coil</keyword>
<feature type="coiled-coil region" evidence="2">
    <location>
        <begin position="379"/>
        <end position="434"/>
    </location>
</feature>
<dbReference type="Pfam" id="PF15035">
    <property type="entry name" value="Rootletin"/>
    <property type="match status" value="1"/>
</dbReference>
<evidence type="ECO:0000256" key="1">
    <source>
        <dbReference type="ARBA" id="ARBA00023054"/>
    </source>
</evidence>
<evidence type="ECO:0000313" key="5">
    <source>
        <dbReference type="EMBL" id="CAF0875908.1"/>
    </source>
</evidence>
<accession>A0A813XT37</accession>
<dbReference type="OrthoDB" id="3549872at2759"/>
<comment type="caution">
    <text evidence="5">The sequence shown here is derived from an EMBL/GenBank/DDBJ whole genome shotgun (WGS) entry which is preliminary data.</text>
</comment>
<evidence type="ECO:0000313" key="6">
    <source>
        <dbReference type="Proteomes" id="UP000663832"/>
    </source>
</evidence>
<feature type="domain" description="Rootletin-like coiled-coil" evidence="4">
    <location>
        <begin position="160"/>
        <end position="353"/>
    </location>
</feature>
<evidence type="ECO:0000256" key="3">
    <source>
        <dbReference type="SAM" id="MobiDB-lite"/>
    </source>
</evidence>
<feature type="region of interest" description="Disordered" evidence="3">
    <location>
        <begin position="222"/>
        <end position="241"/>
    </location>
</feature>
<dbReference type="AlphaFoldDB" id="A0A813XT37"/>